<dbReference type="Pfam" id="PF04800">
    <property type="entry name" value="NDUS4"/>
    <property type="match status" value="1"/>
</dbReference>
<proteinExistence type="inferred from homology"/>
<dbReference type="InterPro" id="IPR038532">
    <property type="entry name" value="NDUFS4-like_sf"/>
</dbReference>
<keyword evidence="12" id="KW-1185">Reference proteome</keyword>
<dbReference type="InterPro" id="IPR006885">
    <property type="entry name" value="NADH_UbQ_FeS_4_mit-like"/>
</dbReference>
<gene>
    <name evidence="11" type="ORF">NEZAVI_LOCUS8364</name>
</gene>
<organism evidence="11 12">
    <name type="scientific">Nezara viridula</name>
    <name type="common">Southern green stink bug</name>
    <name type="synonym">Cimex viridulus</name>
    <dbReference type="NCBI Taxonomy" id="85310"/>
    <lineage>
        <taxon>Eukaryota</taxon>
        <taxon>Metazoa</taxon>
        <taxon>Ecdysozoa</taxon>
        <taxon>Arthropoda</taxon>
        <taxon>Hexapoda</taxon>
        <taxon>Insecta</taxon>
        <taxon>Pterygota</taxon>
        <taxon>Neoptera</taxon>
        <taxon>Paraneoptera</taxon>
        <taxon>Hemiptera</taxon>
        <taxon>Heteroptera</taxon>
        <taxon>Panheteroptera</taxon>
        <taxon>Pentatomomorpha</taxon>
        <taxon>Pentatomoidea</taxon>
        <taxon>Pentatomidae</taxon>
        <taxon>Pentatominae</taxon>
        <taxon>Nezara</taxon>
    </lineage>
</organism>
<evidence type="ECO:0000256" key="2">
    <source>
        <dbReference type="ARBA" id="ARBA00015796"/>
    </source>
</evidence>
<keyword evidence="6 10" id="KW-0809">Transit peptide</keyword>
<evidence type="ECO:0000256" key="7">
    <source>
        <dbReference type="ARBA" id="ARBA00022982"/>
    </source>
</evidence>
<keyword evidence="9 10" id="KW-0472">Membrane</keyword>
<evidence type="ECO:0000313" key="12">
    <source>
        <dbReference type="Proteomes" id="UP001152798"/>
    </source>
</evidence>
<evidence type="ECO:0000256" key="10">
    <source>
        <dbReference type="RuleBase" id="RU367010"/>
    </source>
</evidence>
<dbReference type="Proteomes" id="UP001152798">
    <property type="component" value="Chromosome 4"/>
</dbReference>
<evidence type="ECO:0000256" key="3">
    <source>
        <dbReference type="ARBA" id="ARBA00022448"/>
    </source>
</evidence>
<evidence type="ECO:0000313" key="11">
    <source>
        <dbReference type="EMBL" id="CAH1398773.1"/>
    </source>
</evidence>
<evidence type="ECO:0000256" key="4">
    <source>
        <dbReference type="ARBA" id="ARBA00022660"/>
    </source>
</evidence>
<evidence type="ECO:0000256" key="1">
    <source>
        <dbReference type="ARBA" id="ARBA00005882"/>
    </source>
</evidence>
<dbReference type="EMBL" id="OV725080">
    <property type="protein sequence ID" value="CAH1398773.1"/>
    <property type="molecule type" value="Genomic_DNA"/>
</dbReference>
<protein>
    <recommendedName>
        <fullName evidence="2 10">NADH dehydrogenase [ubiquinone] iron-sulfur protein 4, mitochondrial</fullName>
    </recommendedName>
</protein>
<evidence type="ECO:0000256" key="5">
    <source>
        <dbReference type="ARBA" id="ARBA00022792"/>
    </source>
</evidence>
<dbReference type="GO" id="GO:0005743">
    <property type="term" value="C:mitochondrial inner membrane"/>
    <property type="evidence" value="ECO:0007669"/>
    <property type="project" value="UniProtKB-SubCell"/>
</dbReference>
<dbReference type="PANTHER" id="PTHR12219">
    <property type="entry name" value="NADH-UBIQUINONE OXIDOREDUCTASE"/>
    <property type="match status" value="1"/>
</dbReference>
<comment type="function">
    <text evidence="10">Accessory subunit of the mitochondrial membrane respiratory chain NADH dehydrogenase (Complex I), that is believed not to be involved in catalysis. Complex I functions in the transfer of electrons from NADH to the respiratory chain. The immediate electron acceptor for the enzyme is believed to be ubiquinone.</text>
</comment>
<keyword evidence="3 10" id="KW-0813">Transport</keyword>
<comment type="subcellular location">
    <subcellularLocation>
        <location evidence="10">Mitochondrion inner membrane</location>
        <topology evidence="10">Peripheral membrane protein</topology>
        <orientation evidence="10">Matrix side</orientation>
    </subcellularLocation>
</comment>
<dbReference type="Gene3D" id="3.30.160.190">
    <property type="entry name" value="atu1810 like domain"/>
    <property type="match status" value="1"/>
</dbReference>
<sequence>MIVPYVSPSMRLFVLKTNMFRQYQLIYKRLMATKFPDDACREAFIKAAICKKEATRLDHYEECRMCLPVQEKDVTVPDEIADLTPISGVPSEALQKNIAIIQKPAKNAMQQGTANTKGFIMKYPNDVTWENPLMGWISGANSLKDVEIRFPTKESAAYFAKKNGWKLFIPKETPKKRVKRGYGENFAWNKRTRVSTK</sequence>
<keyword evidence="8 10" id="KW-0496">Mitochondrion</keyword>
<evidence type="ECO:0000256" key="6">
    <source>
        <dbReference type="ARBA" id="ARBA00022946"/>
    </source>
</evidence>
<keyword evidence="4 10" id="KW-0679">Respiratory chain</keyword>
<reference evidence="11" key="1">
    <citation type="submission" date="2022-01" db="EMBL/GenBank/DDBJ databases">
        <authorList>
            <person name="King R."/>
        </authorList>
    </citation>
    <scope>NUCLEOTIDE SEQUENCE</scope>
</reference>
<evidence type="ECO:0000256" key="9">
    <source>
        <dbReference type="ARBA" id="ARBA00023136"/>
    </source>
</evidence>
<dbReference type="AlphaFoldDB" id="A0A9P0HAQ2"/>
<dbReference type="GO" id="GO:0022900">
    <property type="term" value="P:electron transport chain"/>
    <property type="evidence" value="ECO:0007669"/>
    <property type="project" value="InterPro"/>
</dbReference>
<comment type="similarity">
    <text evidence="1 10">Belongs to the complex I NDUFS4 subunit family.</text>
</comment>
<dbReference type="OrthoDB" id="3089at2759"/>
<accession>A0A9P0HAQ2</accession>
<evidence type="ECO:0000256" key="8">
    <source>
        <dbReference type="ARBA" id="ARBA00023128"/>
    </source>
</evidence>
<dbReference type="PANTHER" id="PTHR12219:SF8">
    <property type="entry name" value="NADH DEHYDROGENASE [UBIQUINONE] IRON-SULFUR PROTEIN 4, MITOCHONDRIAL"/>
    <property type="match status" value="1"/>
</dbReference>
<keyword evidence="7 10" id="KW-0249">Electron transport</keyword>
<name>A0A9P0HAQ2_NEZVI</name>
<keyword evidence="5 10" id="KW-0999">Mitochondrion inner membrane</keyword>